<dbReference type="PATRIC" id="fig|1046596.6.peg.1609"/>
<dbReference type="EMBL" id="AYYH01000039">
    <property type="protein sequence ID" value="KRN08963.1"/>
    <property type="molecule type" value="Genomic_DNA"/>
</dbReference>
<evidence type="ECO:0000313" key="2">
    <source>
        <dbReference type="Proteomes" id="UP000050898"/>
    </source>
</evidence>
<comment type="caution">
    <text evidence="1">The sequence shown here is derived from an EMBL/GenBank/DDBJ whole genome shotgun (WGS) entry which is preliminary data.</text>
</comment>
<sequence length="145" mass="17351">MIEEKISNQQYLGWEADLEVIARIDNQISLRKTYLMSPWKPRRDENSSVSRSSFISRPQENYIEKLEKDKRLNKLEYFKKLSLEFTKELKKAENAELKELYEMKFIKAPYMTWKDVSEALGYKHTNGYNRRKALLEIWGKICGEC</sequence>
<dbReference type="RefSeq" id="WP_003687881.1">
    <property type="nucleotide sequence ID" value="NZ_AKKT01000031.1"/>
</dbReference>
<name>J1F517_9LACO</name>
<organism evidence="1 2">
    <name type="scientific">Liquorilactobacillus mali KCTC 3596 = DSM 20444</name>
    <dbReference type="NCBI Taxonomy" id="1046596"/>
    <lineage>
        <taxon>Bacteria</taxon>
        <taxon>Bacillati</taxon>
        <taxon>Bacillota</taxon>
        <taxon>Bacilli</taxon>
        <taxon>Lactobacillales</taxon>
        <taxon>Lactobacillaceae</taxon>
        <taxon>Liquorilactobacillus</taxon>
    </lineage>
</organism>
<dbReference type="Proteomes" id="UP000050898">
    <property type="component" value="Unassembled WGS sequence"/>
</dbReference>
<reference evidence="1 2" key="1">
    <citation type="journal article" date="2015" name="Genome Announc.">
        <title>Expanding the biotechnology potential of lactobacilli through comparative genomics of 213 strains and associated genera.</title>
        <authorList>
            <person name="Sun Z."/>
            <person name="Harris H.M."/>
            <person name="McCann A."/>
            <person name="Guo C."/>
            <person name="Argimon S."/>
            <person name="Zhang W."/>
            <person name="Yang X."/>
            <person name="Jeffery I.B."/>
            <person name="Cooney J.C."/>
            <person name="Kagawa T.F."/>
            <person name="Liu W."/>
            <person name="Song Y."/>
            <person name="Salvetti E."/>
            <person name="Wrobel A."/>
            <person name="Rasinkangas P."/>
            <person name="Parkhill J."/>
            <person name="Rea M.C."/>
            <person name="O'Sullivan O."/>
            <person name="Ritari J."/>
            <person name="Douillard F.P."/>
            <person name="Paul Ross R."/>
            <person name="Yang R."/>
            <person name="Briner A.E."/>
            <person name="Felis G.E."/>
            <person name="de Vos W.M."/>
            <person name="Barrangou R."/>
            <person name="Klaenhammer T.R."/>
            <person name="Caufield P.W."/>
            <person name="Cui Y."/>
            <person name="Zhang H."/>
            <person name="O'Toole P.W."/>
        </authorList>
    </citation>
    <scope>NUCLEOTIDE SEQUENCE [LARGE SCALE GENOMIC DNA]</scope>
    <source>
        <strain evidence="1 2">DSM 20444</strain>
    </source>
</reference>
<accession>J1F517</accession>
<proteinExistence type="predicted"/>
<protein>
    <submittedName>
        <fullName evidence="1">Transcriptional activator-phage associated protein</fullName>
    </submittedName>
</protein>
<dbReference type="GeneID" id="98316646"/>
<keyword evidence="2" id="KW-1185">Reference proteome</keyword>
<gene>
    <name evidence="1" type="ORF">FD00_GL001527</name>
</gene>
<evidence type="ECO:0000313" key="1">
    <source>
        <dbReference type="EMBL" id="KRN08963.1"/>
    </source>
</evidence>
<dbReference type="AlphaFoldDB" id="J1F517"/>